<evidence type="ECO:0000256" key="20">
    <source>
        <dbReference type="PROSITE-ProRule" id="PRU00175"/>
    </source>
</evidence>
<accession>A0ABD0L6U4</accession>
<proteinExistence type="predicted"/>
<keyword evidence="8" id="KW-0479">Metal-binding</keyword>
<keyword evidence="13 21" id="KW-1133">Transmembrane helix</keyword>
<dbReference type="InterPro" id="IPR013083">
    <property type="entry name" value="Znf_RING/FYVE/PHD"/>
</dbReference>
<sequence length="300" mass="33648">MSQSRIKEESDRQSCWVCFATEEDDTEAAWVRPCRCRGTTKWVHQSCLQRWVDEKQKGNSTAKVACPQCNTEYIILFPKLGPVVYLMDIADRIIYKMCPFVAGGMFIGSVYWTAVTYGAVTVMQVLGHKEGLNVMERADPLFLLIGLPTIPVMLILGKMVRWEDYVLRLWRKHSAKLPLINYLWPDECSRSSRVPAETVPLSDPVSATRVLCGALILPTIATIVGKLMFGSVQSNFQRTLLGGIAFIAIKGVLKIYYKQSQYHRQANRVILDYDEDNLNAASQLPGLSPTTVSSSSSQSQ</sequence>
<evidence type="ECO:0000259" key="22">
    <source>
        <dbReference type="PROSITE" id="PS50089"/>
    </source>
</evidence>
<dbReference type="CDD" id="cd16701">
    <property type="entry name" value="RING_CH-C4HC3_MARCH5"/>
    <property type="match status" value="1"/>
</dbReference>
<evidence type="ECO:0000256" key="10">
    <source>
        <dbReference type="ARBA" id="ARBA00022786"/>
    </source>
</evidence>
<evidence type="ECO:0000256" key="5">
    <source>
        <dbReference type="ARBA" id="ARBA00012483"/>
    </source>
</evidence>
<evidence type="ECO:0000256" key="2">
    <source>
        <dbReference type="ARBA" id="ARBA00004225"/>
    </source>
</evidence>
<dbReference type="SMART" id="SM00744">
    <property type="entry name" value="RINGv"/>
    <property type="match status" value="1"/>
</dbReference>
<evidence type="ECO:0000256" key="13">
    <source>
        <dbReference type="ARBA" id="ARBA00022989"/>
    </source>
</evidence>
<keyword evidence="10" id="KW-0833">Ubl conjugation pathway</keyword>
<dbReference type="GO" id="GO:0061630">
    <property type="term" value="F:ubiquitin protein ligase activity"/>
    <property type="evidence" value="ECO:0007669"/>
    <property type="project" value="UniProtKB-EC"/>
</dbReference>
<evidence type="ECO:0000256" key="9">
    <source>
        <dbReference type="ARBA" id="ARBA00022771"/>
    </source>
</evidence>
<evidence type="ECO:0000313" key="25">
    <source>
        <dbReference type="Proteomes" id="UP001519460"/>
    </source>
</evidence>
<keyword evidence="14" id="KW-0496">Mitochondrion</keyword>
<dbReference type="PROSITE" id="PS51292">
    <property type="entry name" value="ZF_RING_CH"/>
    <property type="match status" value="1"/>
</dbReference>
<dbReference type="EMBL" id="JACVVK020000079">
    <property type="protein sequence ID" value="KAK7494976.1"/>
    <property type="molecule type" value="Genomic_DNA"/>
</dbReference>
<evidence type="ECO:0000256" key="4">
    <source>
        <dbReference type="ARBA" id="ARBA00004906"/>
    </source>
</evidence>
<keyword evidence="12" id="KW-0862">Zinc</keyword>
<evidence type="ECO:0000256" key="1">
    <source>
        <dbReference type="ARBA" id="ARBA00000900"/>
    </source>
</evidence>
<keyword evidence="7 21" id="KW-0812">Transmembrane</keyword>
<organism evidence="24 25">
    <name type="scientific">Batillaria attramentaria</name>
    <dbReference type="NCBI Taxonomy" id="370345"/>
    <lineage>
        <taxon>Eukaryota</taxon>
        <taxon>Metazoa</taxon>
        <taxon>Spiralia</taxon>
        <taxon>Lophotrochozoa</taxon>
        <taxon>Mollusca</taxon>
        <taxon>Gastropoda</taxon>
        <taxon>Caenogastropoda</taxon>
        <taxon>Sorbeoconcha</taxon>
        <taxon>Cerithioidea</taxon>
        <taxon>Batillariidae</taxon>
        <taxon>Batillaria</taxon>
    </lineage>
</organism>
<protein>
    <recommendedName>
        <fullName evidence="16">E3 ubiquitin-protein ligase MARCHF5</fullName>
        <ecNumber evidence="5">2.3.2.27</ecNumber>
    </recommendedName>
    <alternativeName>
        <fullName evidence="18">Membrane-associated RING finger protein 5</fullName>
    </alternativeName>
    <alternativeName>
        <fullName evidence="17">Membrane-associated RING-CH protein V</fullName>
    </alternativeName>
    <alternativeName>
        <fullName evidence="19">RING-type E3 ubiquitin transferase MARCHF5</fullName>
    </alternativeName>
</protein>
<dbReference type="Pfam" id="PF12906">
    <property type="entry name" value="RINGv"/>
    <property type="match status" value="1"/>
</dbReference>
<dbReference type="GO" id="GO:0008270">
    <property type="term" value="F:zinc ion binding"/>
    <property type="evidence" value="ECO:0007669"/>
    <property type="project" value="UniProtKB-KW"/>
</dbReference>
<dbReference type="FunFam" id="3.30.40.10:FF:000262">
    <property type="entry name" value="E3 ubiquitin-protein ligase MARCH5"/>
    <property type="match status" value="1"/>
</dbReference>
<comment type="catalytic activity">
    <reaction evidence="1">
        <text>S-ubiquitinyl-[E2 ubiquitin-conjugating enzyme]-L-cysteine + [acceptor protein]-L-lysine = [E2 ubiquitin-conjugating enzyme]-L-cysteine + N(6)-ubiquitinyl-[acceptor protein]-L-lysine.</text>
        <dbReference type="EC" id="2.3.2.27"/>
    </reaction>
</comment>
<evidence type="ECO:0000256" key="15">
    <source>
        <dbReference type="ARBA" id="ARBA00023136"/>
    </source>
</evidence>
<feature type="transmembrane region" description="Helical" evidence="21">
    <location>
        <begin position="97"/>
        <end position="120"/>
    </location>
</feature>
<comment type="subcellular location">
    <subcellularLocation>
        <location evidence="2">Mitochondrion membrane</location>
        <topology evidence="2">Multi-pass membrane protein</topology>
    </subcellularLocation>
    <subcellularLocation>
        <location evidence="3">Mitochondrion outer membrane</location>
    </subcellularLocation>
</comment>
<keyword evidence="15 21" id="KW-0472">Membrane</keyword>
<dbReference type="InterPro" id="IPR001841">
    <property type="entry name" value="Znf_RING"/>
</dbReference>
<dbReference type="SUPFAM" id="SSF57850">
    <property type="entry name" value="RING/U-box"/>
    <property type="match status" value="1"/>
</dbReference>
<evidence type="ECO:0000256" key="3">
    <source>
        <dbReference type="ARBA" id="ARBA00004294"/>
    </source>
</evidence>
<gene>
    <name evidence="24" type="ORF">BaRGS_00013855</name>
</gene>
<dbReference type="InterPro" id="IPR011016">
    <property type="entry name" value="Znf_RING-CH"/>
</dbReference>
<name>A0ABD0L6U4_9CAEN</name>
<evidence type="ECO:0000256" key="18">
    <source>
        <dbReference type="ARBA" id="ARBA00043185"/>
    </source>
</evidence>
<feature type="domain" description="RING-CH-type" evidence="23">
    <location>
        <begin position="7"/>
        <end position="76"/>
    </location>
</feature>
<evidence type="ECO:0000313" key="24">
    <source>
        <dbReference type="EMBL" id="KAK7494976.1"/>
    </source>
</evidence>
<dbReference type="Gene3D" id="3.30.40.10">
    <property type="entry name" value="Zinc/RING finger domain, C3HC4 (zinc finger)"/>
    <property type="match status" value="1"/>
</dbReference>
<evidence type="ECO:0000256" key="12">
    <source>
        <dbReference type="ARBA" id="ARBA00022833"/>
    </source>
</evidence>
<evidence type="ECO:0000256" key="19">
    <source>
        <dbReference type="ARBA" id="ARBA00043231"/>
    </source>
</evidence>
<feature type="transmembrane region" description="Helical" evidence="21">
    <location>
        <begin position="210"/>
        <end position="228"/>
    </location>
</feature>
<evidence type="ECO:0000256" key="16">
    <source>
        <dbReference type="ARBA" id="ARBA00040151"/>
    </source>
</evidence>
<evidence type="ECO:0000256" key="8">
    <source>
        <dbReference type="ARBA" id="ARBA00022723"/>
    </source>
</evidence>
<evidence type="ECO:0000259" key="23">
    <source>
        <dbReference type="PROSITE" id="PS51292"/>
    </source>
</evidence>
<reference evidence="24 25" key="1">
    <citation type="journal article" date="2023" name="Sci. Data">
        <title>Genome assembly of the Korean intertidal mud-creeper Batillaria attramentaria.</title>
        <authorList>
            <person name="Patra A.K."/>
            <person name="Ho P.T."/>
            <person name="Jun S."/>
            <person name="Lee S.J."/>
            <person name="Kim Y."/>
            <person name="Won Y.J."/>
        </authorList>
    </citation>
    <scope>NUCLEOTIDE SEQUENCE [LARGE SCALE GENOMIC DNA]</scope>
    <source>
        <strain evidence="24">Wonlab-2016</strain>
    </source>
</reference>
<evidence type="ECO:0000256" key="21">
    <source>
        <dbReference type="SAM" id="Phobius"/>
    </source>
</evidence>
<evidence type="ECO:0000256" key="11">
    <source>
        <dbReference type="ARBA" id="ARBA00022787"/>
    </source>
</evidence>
<keyword evidence="9 20" id="KW-0863">Zinc-finger</keyword>
<dbReference type="GO" id="GO:0005741">
    <property type="term" value="C:mitochondrial outer membrane"/>
    <property type="evidence" value="ECO:0007669"/>
    <property type="project" value="UniProtKB-SubCell"/>
</dbReference>
<dbReference type="PANTHER" id="PTHR46283">
    <property type="entry name" value="E3 UBIQUITIN-PROTEIN LIGASE MARCH5"/>
    <property type="match status" value="1"/>
</dbReference>
<feature type="transmembrane region" description="Helical" evidence="21">
    <location>
        <begin position="240"/>
        <end position="257"/>
    </location>
</feature>
<dbReference type="Proteomes" id="UP001519460">
    <property type="component" value="Unassembled WGS sequence"/>
</dbReference>
<feature type="domain" description="RING-type" evidence="22">
    <location>
        <begin position="15"/>
        <end position="70"/>
    </location>
</feature>
<feature type="transmembrane region" description="Helical" evidence="21">
    <location>
        <begin position="140"/>
        <end position="160"/>
    </location>
</feature>
<comment type="caution">
    <text evidence="24">The sequence shown here is derived from an EMBL/GenBank/DDBJ whole genome shotgun (WGS) entry which is preliminary data.</text>
</comment>
<evidence type="ECO:0000256" key="17">
    <source>
        <dbReference type="ARBA" id="ARBA00043044"/>
    </source>
</evidence>
<comment type="pathway">
    <text evidence="4">Protein modification; protein ubiquitination.</text>
</comment>
<dbReference type="AlphaFoldDB" id="A0ABD0L6U4"/>
<evidence type="ECO:0000256" key="7">
    <source>
        <dbReference type="ARBA" id="ARBA00022692"/>
    </source>
</evidence>
<evidence type="ECO:0000256" key="6">
    <source>
        <dbReference type="ARBA" id="ARBA00022679"/>
    </source>
</evidence>
<keyword evidence="25" id="KW-1185">Reference proteome</keyword>
<evidence type="ECO:0000256" key="14">
    <source>
        <dbReference type="ARBA" id="ARBA00023128"/>
    </source>
</evidence>
<dbReference type="PROSITE" id="PS50089">
    <property type="entry name" value="ZF_RING_2"/>
    <property type="match status" value="1"/>
</dbReference>
<keyword evidence="11" id="KW-1000">Mitochondrion outer membrane</keyword>
<dbReference type="EC" id="2.3.2.27" evidence="5"/>
<keyword evidence="6" id="KW-0808">Transferase</keyword>